<organism evidence="2">
    <name type="scientific">viral metagenome</name>
    <dbReference type="NCBI Taxonomy" id="1070528"/>
    <lineage>
        <taxon>unclassified sequences</taxon>
        <taxon>metagenomes</taxon>
        <taxon>organismal metagenomes</taxon>
    </lineage>
</organism>
<dbReference type="AlphaFoldDB" id="A0A6C0CH25"/>
<proteinExistence type="predicted"/>
<name>A0A6C0CH25_9ZZZZ</name>
<dbReference type="EMBL" id="MN739423">
    <property type="protein sequence ID" value="QHT04076.1"/>
    <property type="molecule type" value="Genomic_DNA"/>
</dbReference>
<evidence type="ECO:0000313" key="2">
    <source>
        <dbReference type="EMBL" id="QHT04076.1"/>
    </source>
</evidence>
<feature type="region of interest" description="Disordered" evidence="1">
    <location>
        <begin position="134"/>
        <end position="162"/>
    </location>
</feature>
<accession>A0A6C0CH25</accession>
<reference evidence="2" key="1">
    <citation type="journal article" date="2020" name="Nature">
        <title>Giant virus diversity and host interactions through global metagenomics.</title>
        <authorList>
            <person name="Schulz F."/>
            <person name="Roux S."/>
            <person name="Paez-Espino D."/>
            <person name="Jungbluth S."/>
            <person name="Walsh D.A."/>
            <person name="Denef V.J."/>
            <person name="McMahon K.D."/>
            <person name="Konstantinidis K.T."/>
            <person name="Eloe-Fadrosh E.A."/>
            <person name="Kyrpides N.C."/>
            <person name="Woyke T."/>
        </authorList>
    </citation>
    <scope>NUCLEOTIDE SEQUENCE</scope>
    <source>
        <strain evidence="2">GVMAG-M-3300021185-45</strain>
    </source>
</reference>
<sequence>MNETERLNLQKMIQANDAENNTHLIRNLKHSKLILADVDELLKLKKQNPRLAKSNSEAFDNMCVTKCQFLFNNYTDIFNKVKKDEINLQILERLLNVLHSIEEGDVDQHEGSFEVGKLLKQIYIDSALKKADKLNETNSDKQGEEKKPDEKISWKQFKERNK</sequence>
<evidence type="ECO:0000256" key="1">
    <source>
        <dbReference type="SAM" id="MobiDB-lite"/>
    </source>
</evidence>
<protein>
    <submittedName>
        <fullName evidence="2">Uncharacterized protein</fullName>
    </submittedName>
</protein>